<dbReference type="Proteomes" id="UP000024635">
    <property type="component" value="Unassembled WGS sequence"/>
</dbReference>
<proteinExistence type="predicted"/>
<gene>
    <name evidence="1" type="primary">Acey_s0828.g2560</name>
    <name evidence="1" type="ORF">Y032_0828g2560</name>
</gene>
<name>A0A016WBV1_9BILA</name>
<keyword evidence="2" id="KW-1185">Reference proteome</keyword>
<organism evidence="1 2">
    <name type="scientific">Ancylostoma ceylanicum</name>
    <dbReference type="NCBI Taxonomy" id="53326"/>
    <lineage>
        <taxon>Eukaryota</taxon>
        <taxon>Metazoa</taxon>
        <taxon>Ecdysozoa</taxon>
        <taxon>Nematoda</taxon>
        <taxon>Chromadorea</taxon>
        <taxon>Rhabditida</taxon>
        <taxon>Rhabditina</taxon>
        <taxon>Rhabditomorpha</taxon>
        <taxon>Strongyloidea</taxon>
        <taxon>Ancylostomatidae</taxon>
        <taxon>Ancylostomatinae</taxon>
        <taxon>Ancylostoma</taxon>
    </lineage>
</organism>
<accession>A0A016WBV1</accession>
<protein>
    <submittedName>
        <fullName evidence="1">Uncharacterized protein</fullName>
    </submittedName>
</protein>
<dbReference type="AlphaFoldDB" id="A0A016WBV1"/>
<evidence type="ECO:0000313" key="1">
    <source>
        <dbReference type="EMBL" id="EYC37085.1"/>
    </source>
</evidence>
<sequence length="68" mass="7466">MLFYMTGRRHFARNPTSNASKNLGRDDKVTPSAIFSEIPSAGAKTGTTTASFLLRTLFCGLIPSFEYC</sequence>
<reference evidence="2" key="1">
    <citation type="journal article" date="2015" name="Nat. Genet.">
        <title>The genome and transcriptome of the zoonotic hookworm Ancylostoma ceylanicum identify infection-specific gene families.</title>
        <authorList>
            <person name="Schwarz E.M."/>
            <person name="Hu Y."/>
            <person name="Antoshechkin I."/>
            <person name="Miller M.M."/>
            <person name="Sternberg P.W."/>
            <person name="Aroian R.V."/>
        </authorList>
    </citation>
    <scope>NUCLEOTIDE SEQUENCE</scope>
    <source>
        <strain evidence="2">HY135</strain>
    </source>
</reference>
<comment type="caution">
    <text evidence="1">The sequence shown here is derived from an EMBL/GenBank/DDBJ whole genome shotgun (WGS) entry which is preliminary data.</text>
</comment>
<dbReference type="EMBL" id="JARK01000428">
    <property type="protein sequence ID" value="EYC37085.1"/>
    <property type="molecule type" value="Genomic_DNA"/>
</dbReference>
<evidence type="ECO:0000313" key="2">
    <source>
        <dbReference type="Proteomes" id="UP000024635"/>
    </source>
</evidence>